<organism evidence="2 3">
    <name type="scientific">Acidianus manzaensis</name>
    <dbReference type="NCBI Taxonomy" id="282676"/>
    <lineage>
        <taxon>Archaea</taxon>
        <taxon>Thermoproteota</taxon>
        <taxon>Thermoprotei</taxon>
        <taxon>Sulfolobales</taxon>
        <taxon>Sulfolobaceae</taxon>
        <taxon>Acidianus</taxon>
    </lineage>
</organism>
<accession>A0A1W6JWW6</accession>
<dbReference type="KEGG" id="aman:B6F84_01105"/>
<evidence type="ECO:0000313" key="2">
    <source>
        <dbReference type="EMBL" id="ARM74758.1"/>
    </source>
</evidence>
<dbReference type="RefSeq" id="WP_148690508.1">
    <property type="nucleotide sequence ID" value="NZ_CP020477.1"/>
</dbReference>
<evidence type="ECO:0000256" key="1">
    <source>
        <dbReference type="SAM" id="Phobius"/>
    </source>
</evidence>
<name>A0A1W6JWW6_9CREN</name>
<protein>
    <submittedName>
        <fullName evidence="2">Uncharacterized protein</fullName>
    </submittedName>
</protein>
<sequence>MIVYTKNEIIIFPLILILFIIMIASVVISYIAVGITFLIWLGIVAYSIYLVIYPPIKTNNKEIRIWKRKIGTNKNKIKWEEITDIKIIPTKFSNLEIYTKDSKITVHQVYKAEKILEEYEKIVEEQKI</sequence>
<feature type="transmembrane region" description="Helical" evidence="1">
    <location>
        <begin position="37"/>
        <end position="56"/>
    </location>
</feature>
<keyword evidence="1" id="KW-0812">Transmembrane</keyword>
<dbReference type="AlphaFoldDB" id="A0A1W6JWW6"/>
<evidence type="ECO:0000313" key="3">
    <source>
        <dbReference type="Proteomes" id="UP000193404"/>
    </source>
</evidence>
<keyword evidence="1" id="KW-1133">Transmembrane helix</keyword>
<gene>
    <name evidence="2" type="ORF">B6F84_01105</name>
</gene>
<dbReference type="STRING" id="282676.B6F84_01105"/>
<dbReference type="Proteomes" id="UP000193404">
    <property type="component" value="Chromosome"/>
</dbReference>
<proteinExistence type="predicted"/>
<dbReference type="EMBL" id="CP020477">
    <property type="protein sequence ID" value="ARM74758.1"/>
    <property type="molecule type" value="Genomic_DNA"/>
</dbReference>
<dbReference type="GeneID" id="41589473"/>
<keyword evidence="3" id="KW-1185">Reference proteome</keyword>
<reference evidence="2 3" key="1">
    <citation type="submission" date="2017-03" db="EMBL/GenBank/DDBJ databases">
        <title>Sulfur activation and transportation mechanism of thermophilic Archaea Acidianus manzaensis YN-25.</title>
        <authorList>
            <person name="Ma Y."/>
            <person name="Yang Y."/>
            <person name="Xia J."/>
        </authorList>
    </citation>
    <scope>NUCLEOTIDE SEQUENCE [LARGE SCALE GENOMIC DNA]</scope>
    <source>
        <strain evidence="2 3">YN-25</strain>
    </source>
</reference>
<keyword evidence="1" id="KW-0472">Membrane</keyword>
<feature type="transmembrane region" description="Helical" evidence="1">
    <location>
        <begin position="9"/>
        <end position="31"/>
    </location>
</feature>